<evidence type="ECO:0000313" key="3">
    <source>
        <dbReference type="Proteomes" id="UP000789375"/>
    </source>
</evidence>
<evidence type="ECO:0000313" key="2">
    <source>
        <dbReference type="EMBL" id="CAG8507961.1"/>
    </source>
</evidence>
<name>A0A9N8ZVA2_FUNMO</name>
<comment type="caution">
    <text evidence="2">The sequence shown here is derived from an EMBL/GenBank/DDBJ whole genome shotgun (WGS) entry which is preliminary data.</text>
</comment>
<keyword evidence="3" id="KW-1185">Reference proteome</keyword>
<feature type="region of interest" description="Disordered" evidence="1">
    <location>
        <begin position="66"/>
        <end position="136"/>
    </location>
</feature>
<dbReference type="EMBL" id="CAJVPP010000735">
    <property type="protein sequence ID" value="CAG8507961.1"/>
    <property type="molecule type" value="Genomic_DNA"/>
</dbReference>
<reference evidence="2" key="1">
    <citation type="submission" date="2021-06" db="EMBL/GenBank/DDBJ databases">
        <authorList>
            <person name="Kallberg Y."/>
            <person name="Tangrot J."/>
            <person name="Rosling A."/>
        </authorList>
    </citation>
    <scope>NUCLEOTIDE SEQUENCE</scope>
    <source>
        <strain evidence="2">87-6 pot B 2015</strain>
    </source>
</reference>
<accession>A0A9N8ZVA2</accession>
<sequence>MHEQTNDSDRIRMTMEITDGNDRSTKPHPLPHYKICPLLTSINEFADSIKKLYQYDKLIRENKKTGNTQEVEPPIFDMSFDFEDVPPATVNKRHNEKKDNENKREVKSRSSIRKTKPVKKIPTKVQVEPKLSKGSKRIKNNLRIEMLGFDQKPNYSIRSNSIKRRKASE</sequence>
<gene>
    <name evidence="2" type="ORF">FMOSSE_LOCUS4383</name>
</gene>
<protein>
    <submittedName>
        <fullName evidence="2">5505_t:CDS:1</fullName>
    </submittedName>
</protein>
<feature type="region of interest" description="Disordered" evidence="1">
    <location>
        <begin position="149"/>
        <end position="169"/>
    </location>
</feature>
<proteinExistence type="predicted"/>
<feature type="compositionally biased region" description="Basic and acidic residues" evidence="1">
    <location>
        <begin position="96"/>
        <end position="108"/>
    </location>
</feature>
<dbReference type="AlphaFoldDB" id="A0A9N8ZVA2"/>
<feature type="compositionally biased region" description="Basic residues" evidence="1">
    <location>
        <begin position="110"/>
        <end position="122"/>
    </location>
</feature>
<organism evidence="2 3">
    <name type="scientific">Funneliformis mosseae</name>
    <name type="common">Endomycorrhizal fungus</name>
    <name type="synonym">Glomus mosseae</name>
    <dbReference type="NCBI Taxonomy" id="27381"/>
    <lineage>
        <taxon>Eukaryota</taxon>
        <taxon>Fungi</taxon>
        <taxon>Fungi incertae sedis</taxon>
        <taxon>Mucoromycota</taxon>
        <taxon>Glomeromycotina</taxon>
        <taxon>Glomeromycetes</taxon>
        <taxon>Glomerales</taxon>
        <taxon>Glomeraceae</taxon>
        <taxon>Funneliformis</taxon>
    </lineage>
</organism>
<dbReference type="Proteomes" id="UP000789375">
    <property type="component" value="Unassembled WGS sequence"/>
</dbReference>
<evidence type="ECO:0000256" key="1">
    <source>
        <dbReference type="SAM" id="MobiDB-lite"/>
    </source>
</evidence>